<feature type="compositionally biased region" description="Gly residues" evidence="1">
    <location>
        <begin position="153"/>
        <end position="166"/>
    </location>
</feature>
<dbReference type="InterPro" id="IPR053180">
    <property type="entry name" value="Ca-binding_acidic-repeat"/>
</dbReference>
<dbReference type="PANTHER" id="PTHR37467:SF1">
    <property type="entry name" value="EXPORTED CALCIUM-BINDING GLYCOPROTEIN"/>
    <property type="match status" value="1"/>
</dbReference>
<keyword evidence="4" id="KW-1185">Reference proteome</keyword>
<feature type="compositionally biased region" description="Low complexity" evidence="1">
    <location>
        <begin position="241"/>
        <end position="256"/>
    </location>
</feature>
<dbReference type="AlphaFoldDB" id="A0A1F2PBN1"/>
<keyword evidence="2" id="KW-1133">Transmembrane helix</keyword>
<dbReference type="SUPFAM" id="SSF103647">
    <property type="entry name" value="TSP type-3 repeat"/>
    <property type="match status" value="1"/>
</dbReference>
<accession>A0A1F2PBN1</accession>
<dbReference type="EMBL" id="LYOS01000001">
    <property type="protein sequence ID" value="OFV68820.1"/>
    <property type="molecule type" value="Genomic_DNA"/>
</dbReference>
<name>A0A1F2PBN1_9EURY</name>
<feature type="region of interest" description="Disordered" evidence="1">
    <location>
        <begin position="112"/>
        <end position="269"/>
    </location>
</feature>
<reference evidence="3" key="1">
    <citation type="submission" date="2016-05" db="EMBL/GenBank/DDBJ databases">
        <title>Microbial consortia oxidize butane by reversing methanogenesis.</title>
        <authorList>
            <person name="Laso-Perez R."/>
            <person name="Richter M."/>
            <person name="Wegener G."/>
            <person name="Musat F."/>
        </authorList>
    </citation>
    <scope>NUCLEOTIDE SEQUENCE [LARGE SCALE GENOMIC DNA]</scope>
    <source>
        <strain evidence="3">BOX2</strain>
    </source>
</reference>
<comment type="caution">
    <text evidence="3">The sequence shown here is derived from an EMBL/GenBank/DDBJ whole genome shotgun (WGS) entry which is preliminary data.</text>
</comment>
<dbReference type="PANTHER" id="PTHR37467">
    <property type="entry name" value="EXPORTED CALCIUM-BINDING GLYCOPROTEIN-RELATED"/>
    <property type="match status" value="1"/>
</dbReference>
<organism evidence="3 4">
    <name type="scientific">Candidatus Syntropharchaeum caldarium</name>
    <dbReference type="NCBI Taxonomy" id="1838285"/>
    <lineage>
        <taxon>Archaea</taxon>
        <taxon>Methanobacteriati</taxon>
        <taxon>Methanobacteriota</taxon>
        <taxon>Stenosarchaea group</taxon>
        <taxon>Methanomicrobia</taxon>
        <taxon>Methanosarcinales</taxon>
        <taxon>ANME-2 cluster</taxon>
        <taxon>Candidatus Syntropharchaeum</taxon>
    </lineage>
</organism>
<dbReference type="Proteomes" id="UP000186940">
    <property type="component" value="Unassembled WGS sequence"/>
</dbReference>
<sequence>MEMKKLAAIGILALLLLSVFTAVSMTSVMGDTTPLPPNKFYGNVTLNGTDAPIETVVSAYIDGELRGSTTVTTEGKYGDNLNYLIVNGSAADIGSTIVFYVNGVRANETATWQNMEPPRKLDLGAAGESEPTDEPTPEPTEEPTLSPTATESGGTGPGGGGGGGSGPTDSDGDGIPDIDEMSGCTDPDNPDTDGDGLNDFEETVKGADGWITDPCDPDTDGDGVWDGKDAYPLDSTRSTIEEVTATATEPPAATEEATPEPPEPTPGEEQGAVSWYMIIGAIVLILIGLVLVYLYMQRE</sequence>
<gene>
    <name evidence="3" type="ORF">SCAL_000496</name>
</gene>
<keyword evidence="2" id="KW-0812">Transmembrane</keyword>
<feature type="transmembrane region" description="Helical" evidence="2">
    <location>
        <begin position="273"/>
        <end position="296"/>
    </location>
</feature>
<keyword evidence="2" id="KW-0472">Membrane</keyword>
<feature type="compositionally biased region" description="Acidic residues" evidence="1">
    <location>
        <begin position="130"/>
        <end position="141"/>
    </location>
</feature>
<evidence type="ECO:0000313" key="4">
    <source>
        <dbReference type="Proteomes" id="UP000186940"/>
    </source>
</evidence>
<evidence type="ECO:0000313" key="3">
    <source>
        <dbReference type="EMBL" id="OFV68820.1"/>
    </source>
</evidence>
<evidence type="ECO:0000256" key="1">
    <source>
        <dbReference type="SAM" id="MobiDB-lite"/>
    </source>
</evidence>
<feature type="compositionally biased region" description="Acidic residues" evidence="1">
    <location>
        <begin position="188"/>
        <end position="201"/>
    </location>
</feature>
<dbReference type="GO" id="GO:0005509">
    <property type="term" value="F:calcium ion binding"/>
    <property type="evidence" value="ECO:0007669"/>
    <property type="project" value="InterPro"/>
</dbReference>
<protein>
    <submittedName>
        <fullName evidence="3">Membrane protein</fullName>
    </submittedName>
</protein>
<proteinExistence type="predicted"/>
<feature type="compositionally biased region" description="Low complexity" evidence="1">
    <location>
        <begin position="142"/>
        <end position="152"/>
    </location>
</feature>
<dbReference type="STRING" id="1838285.SCAL_000496"/>
<evidence type="ECO:0000256" key="2">
    <source>
        <dbReference type="SAM" id="Phobius"/>
    </source>
</evidence>
<dbReference type="InterPro" id="IPR028974">
    <property type="entry name" value="TSP_type-3_rpt"/>
</dbReference>
<feature type="compositionally biased region" description="Acidic residues" evidence="1">
    <location>
        <begin position="170"/>
        <end position="180"/>
    </location>
</feature>